<organism evidence="2 3">
    <name type="scientific">Gracilariopsis chorda</name>
    <dbReference type="NCBI Taxonomy" id="448386"/>
    <lineage>
        <taxon>Eukaryota</taxon>
        <taxon>Rhodophyta</taxon>
        <taxon>Florideophyceae</taxon>
        <taxon>Rhodymeniophycidae</taxon>
        <taxon>Gracilariales</taxon>
        <taxon>Gracilariaceae</taxon>
        <taxon>Gracilariopsis</taxon>
    </lineage>
</organism>
<dbReference type="Gene3D" id="3.30.70.360">
    <property type="match status" value="1"/>
</dbReference>
<dbReference type="Proteomes" id="UP000247409">
    <property type="component" value="Unassembled WGS sequence"/>
</dbReference>
<dbReference type="SUPFAM" id="SSF53187">
    <property type="entry name" value="Zn-dependent exopeptidases"/>
    <property type="match status" value="1"/>
</dbReference>
<keyword evidence="3" id="KW-1185">Reference proteome</keyword>
<dbReference type="InterPro" id="IPR036264">
    <property type="entry name" value="Bact_exopeptidase_dim_dom"/>
</dbReference>
<gene>
    <name evidence="2" type="ORF">BWQ96_05785</name>
</gene>
<dbReference type="EMBL" id="NBIV01000090">
    <property type="protein sequence ID" value="PXF44457.1"/>
    <property type="molecule type" value="Genomic_DNA"/>
</dbReference>
<dbReference type="InterPro" id="IPR017439">
    <property type="entry name" value="Amidohydrolase"/>
</dbReference>
<dbReference type="PANTHER" id="PTHR11014">
    <property type="entry name" value="PEPTIDASE M20 FAMILY MEMBER"/>
    <property type="match status" value="1"/>
</dbReference>
<dbReference type="STRING" id="448386.A0A2V3IRV7"/>
<dbReference type="Gene3D" id="3.40.630.10">
    <property type="entry name" value="Zn peptidases"/>
    <property type="match status" value="1"/>
</dbReference>
<protein>
    <submittedName>
        <fullName evidence="2">IAA-amino acid hydrolase ILR1-like 1</fullName>
    </submittedName>
</protein>
<reference evidence="2 3" key="1">
    <citation type="journal article" date="2018" name="Mol. Biol. Evol.">
        <title>Analysis of the draft genome of the red seaweed Gracilariopsis chorda provides insights into genome size evolution in Rhodophyta.</title>
        <authorList>
            <person name="Lee J."/>
            <person name="Yang E.C."/>
            <person name="Graf L."/>
            <person name="Yang J.H."/>
            <person name="Qiu H."/>
            <person name="Zel Zion U."/>
            <person name="Chan C.X."/>
            <person name="Stephens T.G."/>
            <person name="Weber A.P.M."/>
            <person name="Boo G.H."/>
            <person name="Boo S.M."/>
            <person name="Kim K.M."/>
            <person name="Shin Y."/>
            <person name="Jung M."/>
            <person name="Lee S.J."/>
            <person name="Yim H.S."/>
            <person name="Lee J.H."/>
            <person name="Bhattacharya D."/>
            <person name="Yoon H.S."/>
        </authorList>
    </citation>
    <scope>NUCLEOTIDE SEQUENCE [LARGE SCALE GENOMIC DNA]</scope>
    <source>
        <strain evidence="2 3">SKKU-2015</strain>
        <tissue evidence="2">Whole body</tissue>
    </source>
</reference>
<dbReference type="GO" id="GO:0016787">
    <property type="term" value="F:hydrolase activity"/>
    <property type="evidence" value="ECO:0007669"/>
    <property type="project" value="UniProtKB-KW"/>
</dbReference>
<dbReference type="InterPro" id="IPR002933">
    <property type="entry name" value="Peptidase_M20"/>
</dbReference>
<feature type="compositionally biased region" description="Low complexity" evidence="1">
    <location>
        <begin position="61"/>
        <end position="72"/>
    </location>
</feature>
<sequence>MFPTAPTAIIAVFTPENSPLDGALKPILLRGDMDALPMAGSPEEGRTVGTSIQEGCHMPGSAISHSHATTTSDQPSIKDASQLHHGCGHDGHTAMMLITAHWIQENQDKVHRKVVVFFQPAEEARRESDNMSGAEVVIREGLFEAHPDIHAVYGVHGGPGMPVGNFLTGKSAMMAGSGGFTIAIDGTGGHAANPGREQSEPLLAASAIVTCGQTIIARRFEPNNAGVLAFCVVDTLGATAGNVCPGKVEVRGSIRAFNDKDWDYIADELGRISKHIGEAYNCKAEFFPSKGYPVTTNSPHAGEISYNAAATVLKDNKSLNVYTVGYGVGEVPPATGSEDFSYLLLCRPGAFAFLSIGDDFTTMHTPEVKFPAEALKYGGRYFREIVVGPDCTDPLPPPSIQVLPGEPMKS</sequence>
<evidence type="ECO:0000256" key="1">
    <source>
        <dbReference type="SAM" id="MobiDB-lite"/>
    </source>
</evidence>
<accession>A0A2V3IRV7</accession>
<name>A0A2V3IRV7_9FLOR</name>
<dbReference type="AlphaFoldDB" id="A0A2V3IRV7"/>
<proteinExistence type="predicted"/>
<dbReference type="NCBIfam" id="TIGR01891">
    <property type="entry name" value="amidohydrolases"/>
    <property type="match status" value="1"/>
</dbReference>
<evidence type="ECO:0000313" key="3">
    <source>
        <dbReference type="Proteomes" id="UP000247409"/>
    </source>
</evidence>
<dbReference type="Pfam" id="PF01546">
    <property type="entry name" value="Peptidase_M20"/>
    <property type="match status" value="1"/>
</dbReference>
<evidence type="ECO:0000313" key="2">
    <source>
        <dbReference type="EMBL" id="PXF44457.1"/>
    </source>
</evidence>
<keyword evidence="2" id="KW-0378">Hydrolase</keyword>
<feature type="region of interest" description="Disordered" evidence="1">
    <location>
        <begin position="57"/>
        <end position="78"/>
    </location>
</feature>
<dbReference type="SUPFAM" id="SSF55031">
    <property type="entry name" value="Bacterial exopeptidase dimerisation domain"/>
    <property type="match status" value="1"/>
</dbReference>
<comment type="caution">
    <text evidence="2">The sequence shown here is derived from an EMBL/GenBank/DDBJ whole genome shotgun (WGS) entry which is preliminary data.</text>
</comment>
<dbReference type="PANTHER" id="PTHR11014:SF63">
    <property type="entry name" value="METALLOPEPTIDASE, PUTATIVE (AFU_ORTHOLOGUE AFUA_6G09600)-RELATED"/>
    <property type="match status" value="1"/>
</dbReference>
<dbReference type="OrthoDB" id="6119954at2759"/>